<feature type="compositionally biased region" description="Basic and acidic residues" evidence="1">
    <location>
        <begin position="113"/>
        <end position="124"/>
    </location>
</feature>
<keyword evidence="3" id="KW-1185">Reference proteome</keyword>
<proteinExistence type="predicted"/>
<gene>
    <name evidence="2" type="ORF">FB45DRAFT_870838</name>
</gene>
<evidence type="ECO:0000313" key="3">
    <source>
        <dbReference type="Proteomes" id="UP001221142"/>
    </source>
</evidence>
<organism evidence="2 3">
    <name type="scientific">Roridomyces roridus</name>
    <dbReference type="NCBI Taxonomy" id="1738132"/>
    <lineage>
        <taxon>Eukaryota</taxon>
        <taxon>Fungi</taxon>
        <taxon>Dikarya</taxon>
        <taxon>Basidiomycota</taxon>
        <taxon>Agaricomycotina</taxon>
        <taxon>Agaricomycetes</taxon>
        <taxon>Agaricomycetidae</taxon>
        <taxon>Agaricales</taxon>
        <taxon>Marasmiineae</taxon>
        <taxon>Mycenaceae</taxon>
        <taxon>Roridomyces</taxon>
    </lineage>
</organism>
<evidence type="ECO:0000256" key="1">
    <source>
        <dbReference type="SAM" id="MobiDB-lite"/>
    </source>
</evidence>
<evidence type="ECO:0000313" key="2">
    <source>
        <dbReference type="EMBL" id="KAJ7621104.1"/>
    </source>
</evidence>
<comment type="caution">
    <text evidence="2">The sequence shown here is derived from an EMBL/GenBank/DDBJ whole genome shotgun (WGS) entry which is preliminary data.</text>
</comment>
<dbReference type="Proteomes" id="UP001221142">
    <property type="component" value="Unassembled WGS sequence"/>
</dbReference>
<reference evidence="2" key="1">
    <citation type="submission" date="2023-03" db="EMBL/GenBank/DDBJ databases">
        <title>Massive genome expansion in bonnet fungi (Mycena s.s.) driven by repeated elements and novel gene families across ecological guilds.</title>
        <authorList>
            <consortium name="Lawrence Berkeley National Laboratory"/>
            <person name="Harder C.B."/>
            <person name="Miyauchi S."/>
            <person name="Viragh M."/>
            <person name="Kuo A."/>
            <person name="Thoen E."/>
            <person name="Andreopoulos B."/>
            <person name="Lu D."/>
            <person name="Skrede I."/>
            <person name="Drula E."/>
            <person name="Henrissat B."/>
            <person name="Morin E."/>
            <person name="Kohler A."/>
            <person name="Barry K."/>
            <person name="LaButti K."/>
            <person name="Morin E."/>
            <person name="Salamov A."/>
            <person name="Lipzen A."/>
            <person name="Mereny Z."/>
            <person name="Hegedus B."/>
            <person name="Baldrian P."/>
            <person name="Stursova M."/>
            <person name="Weitz H."/>
            <person name="Taylor A."/>
            <person name="Grigoriev I.V."/>
            <person name="Nagy L.G."/>
            <person name="Martin F."/>
            <person name="Kauserud H."/>
        </authorList>
    </citation>
    <scope>NUCLEOTIDE SEQUENCE</scope>
    <source>
        <strain evidence="2">9284</strain>
    </source>
</reference>
<feature type="region of interest" description="Disordered" evidence="1">
    <location>
        <begin position="113"/>
        <end position="192"/>
    </location>
</feature>
<accession>A0AAD7FHX6</accession>
<dbReference type="AlphaFoldDB" id="A0AAD7FHX6"/>
<dbReference type="EMBL" id="JARKIF010000016">
    <property type="protein sequence ID" value="KAJ7621104.1"/>
    <property type="molecule type" value="Genomic_DNA"/>
</dbReference>
<name>A0AAD7FHX6_9AGAR</name>
<sequence length="520" mass="56563">MAPEPLSPDSAAMKAGAQLVEAVAAYRSIDKTMTVLVPTRKTLLAQAVNLGGHLYAFKEALHLVEMTPAKEALFHVRDDALEAKKECGFEPSAAAMKECALALQYYQAQRKDAQIRKKDADDRKTKRAATTGRKLPKKKVNSAPTVEDGEDDEDGVSIIPAPTVDANSMDVDDDGAAGAPSKHSLTRGQSGYSAVSVVPNGWRQERSPGNVIGHPGTIHAACLGVRKRSLLVTSSSGRGVASSYEVACVSLLHPDVSRTHLAEGIQYIHKGGASSLPIGMTESNIAGTNPSTSSPSLDQKKEFKVGRWRCSKQGTSKGGVHVRGDSGDGPRCRILKVFVMKEPEHVFRRCGDNGNIRITSRISYAMMAPVTISIILPALWFRGNNLSPQYKFEYNAQMSLVQLLYHPPDQPGSHFGSDVITFGDAAQDIQIFDMHYPKAHRGEGIFSAYFRNISASSKNRMTSERLDDESGKLMAEFPWSSTNQKCARGLCVPAGRLIFDYMRNLVEASRMPEAYAYMPG</sequence>
<protein>
    <submittedName>
        <fullName evidence="2">Uncharacterized protein</fullName>
    </submittedName>
</protein>